<feature type="transmembrane region" description="Helical" evidence="1">
    <location>
        <begin position="28"/>
        <end position="47"/>
    </location>
</feature>
<keyword evidence="3" id="KW-1185">Reference proteome</keyword>
<sequence length="210" mass="22070">MAATDQLIEGLTRNLQPVKPLRKPGLRAALWSGFATLVIAIIAAVGGSRADLAHALPEVTFFVPLIGSWLTGVTAAVAAFQVSLPDRSRHWLWLPAVPILLWGTGFAVSCFSNPGDILASLALLPESACLLTIVLTSAALLVVLLPMLRRVKTLRPRLTAWLGCLAVAGFADTAHLLVHTEQDSLLALTVNLAPALALVVLGGLAGRKAI</sequence>
<evidence type="ECO:0000313" key="3">
    <source>
        <dbReference type="Proteomes" id="UP001230156"/>
    </source>
</evidence>
<organism evidence="2 3">
    <name type="scientific">Dongia sedimenti</name>
    <dbReference type="NCBI Taxonomy" id="3064282"/>
    <lineage>
        <taxon>Bacteria</taxon>
        <taxon>Pseudomonadati</taxon>
        <taxon>Pseudomonadota</taxon>
        <taxon>Alphaproteobacteria</taxon>
        <taxon>Rhodospirillales</taxon>
        <taxon>Dongiaceae</taxon>
        <taxon>Dongia</taxon>
    </lineage>
</organism>
<evidence type="ECO:0000313" key="2">
    <source>
        <dbReference type="EMBL" id="MDQ7250917.1"/>
    </source>
</evidence>
<feature type="transmembrane region" description="Helical" evidence="1">
    <location>
        <begin position="92"/>
        <end position="111"/>
    </location>
</feature>
<proteinExistence type="predicted"/>
<evidence type="ECO:0000256" key="1">
    <source>
        <dbReference type="SAM" id="Phobius"/>
    </source>
</evidence>
<feature type="transmembrane region" description="Helical" evidence="1">
    <location>
        <begin position="117"/>
        <end position="146"/>
    </location>
</feature>
<dbReference type="Proteomes" id="UP001230156">
    <property type="component" value="Unassembled WGS sequence"/>
</dbReference>
<name>A0ABU0YUQ4_9PROT</name>
<keyword evidence="1" id="KW-1133">Transmembrane helix</keyword>
<keyword evidence="1" id="KW-0472">Membrane</keyword>
<gene>
    <name evidence="2" type="ORF">Q8A70_24735</name>
</gene>
<protein>
    <submittedName>
        <fullName evidence="2">NrsF family protein</fullName>
    </submittedName>
</protein>
<dbReference type="RefSeq" id="WP_379960768.1">
    <property type="nucleotide sequence ID" value="NZ_JAUYVI010000008.1"/>
</dbReference>
<feature type="transmembrane region" description="Helical" evidence="1">
    <location>
        <begin position="59"/>
        <end position="80"/>
    </location>
</feature>
<feature type="transmembrane region" description="Helical" evidence="1">
    <location>
        <begin position="184"/>
        <end position="205"/>
    </location>
</feature>
<dbReference type="EMBL" id="JAUYVI010000008">
    <property type="protein sequence ID" value="MDQ7250917.1"/>
    <property type="molecule type" value="Genomic_DNA"/>
</dbReference>
<reference evidence="3" key="1">
    <citation type="submission" date="2023-08" db="EMBL/GenBank/DDBJ databases">
        <title>Rhodospirillaceae gen. nov., a novel taxon isolated from the Yangtze River Yuezi River estuary sludge.</title>
        <authorList>
            <person name="Ruan L."/>
        </authorList>
    </citation>
    <scope>NUCLEOTIDE SEQUENCE [LARGE SCALE GENOMIC DNA]</scope>
    <source>
        <strain evidence="3">R-7</strain>
    </source>
</reference>
<dbReference type="InterPro" id="IPR009495">
    <property type="entry name" value="NrsF"/>
</dbReference>
<dbReference type="Pfam" id="PF06532">
    <property type="entry name" value="NrsF"/>
    <property type="match status" value="1"/>
</dbReference>
<feature type="transmembrane region" description="Helical" evidence="1">
    <location>
        <begin position="158"/>
        <end position="178"/>
    </location>
</feature>
<comment type="caution">
    <text evidence="2">The sequence shown here is derived from an EMBL/GenBank/DDBJ whole genome shotgun (WGS) entry which is preliminary data.</text>
</comment>
<keyword evidence="1" id="KW-0812">Transmembrane</keyword>
<accession>A0ABU0YUQ4</accession>